<dbReference type="Gene3D" id="1.10.630.10">
    <property type="entry name" value="Cytochrome P450"/>
    <property type="match status" value="1"/>
</dbReference>
<keyword evidence="4 8" id="KW-0479">Metal-binding</keyword>
<comment type="cofactor">
    <cofactor evidence="1 8">
        <name>heme</name>
        <dbReference type="ChEBI" id="CHEBI:30413"/>
    </cofactor>
</comment>
<evidence type="ECO:0000256" key="8">
    <source>
        <dbReference type="PIRSR" id="PIRSR602401-1"/>
    </source>
</evidence>
<dbReference type="InterPro" id="IPR002401">
    <property type="entry name" value="Cyt_P450_E_grp-I"/>
</dbReference>
<reference evidence="11 12" key="1">
    <citation type="submission" date="2020-04" db="EMBL/GenBank/DDBJ databases">
        <authorList>
            <person name="Laetsch R D."/>
            <person name="Stevens L."/>
            <person name="Kumar S."/>
            <person name="Blaxter L. M."/>
        </authorList>
    </citation>
    <scope>NUCLEOTIDE SEQUENCE [LARGE SCALE GENOMIC DNA]</scope>
</reference>
<feature type="binding site" description="axial binding residue" evidence="8">
    <location>
        <position position="441"/>
    </location>
    <ligand>
        <name>heme</name>
        <dbReference type="ChEBI" id="CHEBI:30413"/>
    </ligand>
    <ligandPart>
        <name>Fe</name>
        <dbReference type="ChEBI" id="CHEBI:18248"/>
    </ligandPart>
</feature>
<dbReference type="InterPro" id="IPR017972">
    <property type="entry name" value="Cyt_P450_CS"/>
</dbReference>
<dbReference type="Proteomes" id="UP000494206">
    <property type="component" value="Unassembled WGS sequence"/>
</dbReference>
<dbReference type="EMBL" id="CADEPM010000004">
    <property type="protein sequence ID" value="CAB3404524.1"/>
    <property type="molecule type" value="Genomic_DNA"/>
</dbReference>
<proteinExistence type="inferred from homology"/>
<organism evidence="11 12">
    <name type="scientific">Caenorhabditis bovis</name>
    <dbReference type="NCBI Taxonomy" id="2654633"/>
    <lineage>
        <taxon>Eukaryota</taxon>
        <taxon>Metazoa</taxon>
        <taxon>Ecdysozoa</taxon>
        <taxon>Nematoda</taxon>
        <taxon>Chromadorea</taxon>
        <taxon>Rhabditida</taxon>
        <taxon>Rhabditina</taxon>
        <taxon>Rhabditomorpha</taxon>
        <taxon>Rhabditoidea</taxon>
        <taxon>Rhabditidae</taxon>
        <taxon>Peloderinae</taxon>
        <taxon>Caenorhabditis</taxon>
    </lineage>
</organism>
<keyword evidence="10" id="KW-0812">Transmembrane</keyword>
<keyword evidence="3 8" id="KW-0349">Heme</keyword>
<evidence type="ECO:0000256" key="9">
    <source>
        <dbReference type="RuleBase" id="RU000461"/>
    </source>
</evidence>
<dbReference type="GO" id="GO:0020037">
    <property type="term" value="F:heme binding"/>
    <property type="evidence" value="ECO:0007669"/>
    <property type="project" value="InterPro"/>
</dbReference>
<keyword evidence="10" id="KW-1133">Transmembrane helix</keyword>
<dbReference type="PROSITE" id="PS00086">
    <property type="entry name" value="CYTOCHROME_P450"/>
    <property type="match status" value="1"/>
</dbReference>
<evidence type="ECO:0000256" key="6">
    <source>
        <dbReference type="ARBA" id="ARBA00023004"/>
    </source>
</evidence>
<dbReference type="PRINTS" id="PR00463">
    <property type="entry name" value="EP450I"/>
</dbReference>
<dbReference type="InterPro" id="IPR001128">
    <property type="entry name" value="Cyt_P450"/>
</dbReference>
<dbReference type="OrthoDB" id="2789670at2759"/>
<accession>A0A8S1EV18</accession>
<sequence>MILSTTITVTALIGIASYYLYNWLYWKLRGIPGPWGYPVIGSFLDTMKVQDSILLKLQTWTKKYGKIYGITEGQTKLLVISEPELVNEVFVKQFDNFYSRRMNKLQVDPENDTRVHVFSARGPRWRRLRAVASLSFSSNNIKNVMPQMDDSAKKLVEILVARLNGNEATDIQLAYKEFTFDNPLSKSAHEFFHNDDWLLFTIIGSFPRFSRFLRYMFTAFPKLFGGTALVNLLRVCDKAVRQRIVQREMDEKNGVENHVHNDFIDTYLDYRADFKTEETGLTNKLDRKLNTDEIIAMSALFLVAGFDTISFTATLVSYCLATHPEAQKKALEEIDRECVSADLTYEQLSNLHYLDFVIRETLRLYPTAASGPSRKCMKATVIGGIPIEEGVEVIADSMSLHYDKTIWGDDADEFKPERWEKEESFMTNPSYVPFGIGKRICIGMRLAYFEIKVLTAHMLRTFTLTTGPETTIPPKLIGREVLGPETTKLYLKLRE</sequence>
<feature type="transmembrane region" description="Helical" evidence="10">
    <location>
        <begin position="6"/>
        <end position="26"/>
    </location>
</feature>
<evidence type="ECO:0000313" key="11">
    <source>
        <dbReference type="EMBL" id="CAB3404524.1"/>
    </source>
</evidence>
<comment type="caution">
    <text evidence="11">The sequence shown here is derived from an EMBL/GenBank/DDBJ whole genome shotgun (WGS) entry which is preliminary data.</text>
</comment>
<dbReference type="Pfam" id="PF00067">
    <property type="entry name" value="p450"/>
    <property type="match status" value="1"/>
</dbReference>
<keyword evidence="10" id="KW-0472">Membrane</keyword>
<evidence type="ECO:0000256" key="4">
    <source>
        <dbReference type="ARBA" id="ARBA00022723"/>
    </source>
</evidence>
<evidence type="ECO:0000256" key="7">
    <source>
        <dbReference type="ARBA" id="ARBA00023033"/>
    </source>
</evidence>
<dbReference type="GO" id="GO:0016705">
    <property type="term" value="F:oxidoreductase activity, acting on paired donors, with incorporation or reduction of molecular oxygen"/>
    <property type="evidence" value="ECO:0007669"/>
    <property type="project" value="InterPro"/>
</dbReference>
<keyword evidence="7 9" id="KW-0503">Monooxygenase</keyword>
<keyword evidence="12" id="KW-1185">Reference proteome</keyword>
<keyword evidence="5 9" id="KW-0560">Oxidoreductase</keyword>
<evidence type="ECO:0000256" key="1">
    <source>
        <dbReference type="ARBA" id="ARBA00001971"/>
    </source>
</evidence>
<dbReference type="GO" id="GO:0005506">
    <property type="term" value="F:iron ion binding"/>
    <property type="evidence" value="ECO:0007669"/>
    <property type="project" value="InterPro"/>
</dbReference>
<dbReference type="PANTHER" id="PTHR24292:SF54">
    <property type="entry name" value="CYP9F3-RELATED"/>
    <property type="match status" value="1"/>
</dbReference>
<evidence type="ECO:0000313" key="12">
    <source>
        <dbReference type="Proteomes" id="UP000494206"/>
    </source>
</evidence>
<evidence type="ECO:0000256" key="5">
    <source>
        <dbReference type="ARBA" id="ARBA00023002"/>
    </source>
</evidence>
<dbReference type="InterPro" id="IPR050476">
    <property type="entry name" value="Insect_CytP450_Detox"/>
</dbReference>
<protein>
    <recommendedName>
        <fullName evidence="13">Cytochrome P450</fullName>
    </recommendedName>
</protein>
<dbReference type="PRINTS" id="PR00385">
    <property type="entry name" value="P450"/>
</dbReference>
<dbReference type="SUPFAM" id="SSF48264">
    <property type="entry name" value="Cytochrome P450"/>
    <property type="match status" value="1"/>
</dbReference>
<gene>
    <name evidence="11" type="ORF">CBOVIS_LOCUS6844</name>
</gene>
<evidence type="ECO:0008006" key="13">
    <source>
        <dbReference type="Google" id="ProtNLM"/>
    </source>
</evidence>
<comment type="similarity">
    <text evidence="2 9">Belongs to the cytochrome P450 family.</text>
</comment>
<evidence type="ECO:0000256" key="2">
    <source>
        <dbReference type="ARBA" id="ARBA00010617"/>
    </source>
</evidence>
<dbReference type="PANTHER" id="PTHR24292">
    <property type="entry name" value="CYTOCHROME P450"/>
    <property type="match status" value="1"/>
</dbReference>
<evidence type="ECO:0000256" key="10">
    <source>
        <dbReference type="SAM" id="Phobius"/>
    </source>
</evidence>
<dbReference type="AlphaFoldDB" id="A0A8S1EV18"/>
<name>A0A8S1EV18_9PELO</name>
<dbReference type="FunFam" id="1.10.630.10:FF:000182">
    <property type="entry name" value="Cytochrome P450 3A4"/>
    <property type="match status" value="1"/>
</dbReference>
<dbReference type="GO" id="GO:0004497">
    <property type="term" value="F:monooxygenase activity"/>
    <property type="evidence" value="ECO:0007669"/>
    <property type="project" value="UniProtKB-KW"/>
</dbReference>
<dbReference type="InterPro" id="IPR036396">
    <property type="entry name" value="Cyt_P450_sf"/>
</dbReference>
<evidence type="ECO:0000256" key="3">
    <source>
        <dbReference type="ARBA" id="ARBA00022617"/>
    </source>
</evidence>
<keyword evidence="6 8" id="KW-0408">Iron</keyword>